<evidence type="ECO:0000313" key="3">
    <source>
        <dbReference type="Proteomes" id="UP000298213"/>
    </source>
</evidence>
<reference evidence="2 3" key="1">
    <citation type="submission" date="2019-03" db="EMBL/GenBank/DDBJ databases">
        <title>Genome sequence of Sphingomonas sp. 17J27-24.</title>
        <authorList>
            <person name="Kim M."/>
            <person name="Maeng S."/>
            <person name="Sathiyaraj S."/>
        </authorList>
    </citation>
    <scope>NUCLEOTIDE SEQUENCE [LARGE SCALE GENOMIC DNA]</scope>
    <source>
        <strain evidence="2 3">17J27-24</strain>
    </source>
</reference>
<gene>
    <name evidence="2" type="ORF">E2493_19835</name>
</gene>
<dbReference type="AlphaFoldDB" id="A0A4Y8ZKH7"/>
<dbReference type="PROSITE" id="PS51257">
    <property type="entry name" value="PROKAR_LIPOPROTEIN"/>
    <property type="match status" value="1"/>
</dbReference>
<feature type="signal peptide" evidence="1">
    <location>
        <begin position="1"/>
        <end position="24"/>
    </location>
</feature>
<feature type="chain" id="PRO_5021503393" description="DUF3558 domain-containing protein" evidence="1">
    <location>
        <begin position="25"/>
        <end position="168"/>
    </location>
</feature>
<evidence type="ECO:0000256" key="1">
    <source>
        <dbReference type="SAM" id="SignalP"/>
    </source>
</evidence>
<dbReference type="RefSeq" id="WP_135090359.1">
    <property type="nucleotide sequence ID" value="NZ_SPDV01000071.1"/>
</dbReference>
<accession>A0A4Y8ZKH7</accession>
<comment type="caution">
    <text evidence="2">The sequence shown here is derived from an EMBL/GenBank/DDBJ whole genome shotgun (WGS) entry which is preliminary data.</text>
</comment>
<dbReference type="Proteomes" id="UP000298213">
    <property type="component" value="Unassembled WGS sequence"/>
</dbReference>
<evidence type="ECO:0008006" key="4">
    <source>
        <dbReference type="Google" id="ProtNLM"/>
    </source>
</evidence>
<sequence>MARFRRFEALLLLCLALTACGDSASSDAATKPVEAAAKTAAPRACDVLTSADAEKALGRAVQRLPNDGGPAGLDICQYGYQGERIADAGNVSVTLQPVDIASLRKGVVDAGGTPEPVVGLGDSAFWTADYGLYVGKGNRTAIYLLGAGGMADAKARSIELARATSGRF</sequence>
<proteinExistence type="predicted"/>
<dbReference type="EMBL" id="SPDV01000071">
    <property type="protein sequence ID" value="TFI56503.1"/>
    <property type="molecule type" value="Genomic_DNA"/>
</dbReference>
<protein>
    <recommendedName>
        <fullName evidence="4">DUF3558 domain-containing protein</fullName>
    </recommendedName>
</protein>
<keyword evidence="3" id="KW-1185">Reference proteome</keyword>
<name>A0A4Y8ZKH7_9SPHN</name>
<evidence type="ECO:0000313" key="2">
    <source>
        <dbReference type="EMBL" id="TFI56503.1"/>
    </source>
</evidence>
<organism evidence="2 3">
    <name type="scientific">Sphingomonas parva</name>
    <dbReference type="NCBI Taxonomy" id="2555898"/>
    <lineage>
        <taxon>Bacteria</taxon>
        <taxon>Pseudomonadati</taxon>
        <taxon>Pseudomonadota</taxon>
        <taxon>Alphaproteobacteria</taxon>
        <taxon>Sphingomonadales</taxon>
        <taxon>Sphingomonadaceae</taxon>
        <taxon>Sphingomonas</taxon>
    </lineage>
</organism>
<keyword evidence="1" id="KW-0732">Signal</keyword>